<dbReference type="EMBL" id="CAJVPZ010005745">
    <property type="protein sequence ID" value="CAG8565148.1"/>
    <property type="molecule type" value="Genomic_DNA"/>
</dbReference>
<dbReference type="OrthoDB" id="406505at2759"/>
<evidence type="ECO:0000313" key="2">
    <source>
        <dbReference type="Proteomes" id="UP000789396"/>
    </source>
</evidence>
<evidence type="ECO:0000313" key="1">
    <source>
        <dbReference type="EMBL" id="CAG8565148.1"/>
    </source>
</evidence>
<name>A0A9N9BIR0_9GLOM</name>
<dbReference type="SUPFAM" id="SSF50685">
    <property type="entry name" value="Barwin-like endoglucanases"/>
    <property type="match status" value="1"/>
</dbReference>
<organism evidence="1 2">
    <name type="scientific">Racocetra fulgida</name>
    <dbReference type="NCBI Taxonomy" id="60492"/>
    <lineage>
        <taxon>Eukaryota</taxon>
        <taxon>Fungi</taxon>
        <taxon>Fungi incertae sedis</taxon>
        <taxon>Mucoromycota</taxon>
        <taxon>Glomeromycotina</taxon>
        <taxon>Glomeromycetes</taxon>
        <taxon>Diversisporales</taxon>
        <taxon>Gigasporaceae</taxon>
        <taxon>Racocetra</taxon>
    </lineage>
</organism>
<dbReference type="CDD" id="cd22191">
    <property type="entry name" value="DPBB_RlpA_EXP_N-like"/>
    <property type="match status" value="1"/>
</dbReference>
<accession>A0A9N9BIR0</accession>
<sequence length="69" mass="7399">ACGYVNNNEQMVAALPAEQFDHLTKKKACGSSAIVHRGVGDIDLSPDAFSELAKPIEGRVHVTYSLKIS</sequence>
<dbReference type="Proteomes" id="UP000789396">
    <property type="component" value="Unassembled WGS sequence"/>
</dbReference>
<protein>
    <submittedName>
        <fullName evidence="1">8941_t:CDS:1</fullName>
    </submittedName>
</protein>
<gene>
    <name evidence="1" type="ORF">RFULGI_LOCUS5227</name>
</gene>
<feature type="non-terminal residue" evidence="1">
    <location>
        <position position="69"/>
    </location>
</feature>
<reference evidence="1" key="1">
    <citation type="submission" date="2021-06" db="EMBL/GenBank/DDBJ databases">
        <authorList>
            <person name="Kallberg Y."/>
            <person name="Tangrot J."/>
            <person name="Rosling A."/>
        </authorList>
    </citation>
    <scope>NUCLEOTIDE SEQUENCE</scope>
    <source>
        <strain evidence="1">IN212</strain>
    </source>
</reference>
<comment type="caution">
    <text evidence="1">The sequence shown here is derived from an EMBL/GenBank/DDBJ whole genome shotgun (WGS) entry which is preliminary data.</text>
</comment>
<proteinExistence type="predicted"/>
<dbReference type="InterPro" id="IPR036908">
    <property type="entry name" value="RlpA-like_sf"/>
</dbReference>
<keyword evidence="2" id="KW-1185">Reference proteome</keyword>
<dbReference type="AlphaFoldDB" id="A0A9N9BIR0"/>